<dbReference type="Proteomes" id="UP000009234">
    <property type="component" value="Chromosome"/>
</dbReference>
<sequence>MEWALGITRGEDLHRISNPREETGSTDLGGIKGAFESFGAARLNRLYFGQEFCERAIPTPGELREAMQRAREHKLDFTLVTPYITEKGLSKLEILFKELAAVHPAGEVVVNDWGVLYLLNKRFPTLTPILGRLMNKILRDPRINRFIKEENSNQMQPFRNSSLSGPYMQKLLKGLNVTRIELDHTFQGFPPDLERWGYQLSLYIPYGCITSGRACLFGSWGLAAQQKFNATGKSCSGQCRFHRLMMHDRSGQVAGNHKEWRIFQKGNTVFYEQMGDFLTRGIIQAKELGFSRIVYQPEPI</sequence>
<evidence type="ECO:0000313" key="1">
    <source>
        <dbReference type="EMBL" id="AEG61593.1"/>
    </source>
</evidence>
<gene>
    <name evidence="1" type="ordered locus">Desru_3389</name>
</gene>
<dbReference type="RefSeq" id="WP_013843339.1">
    <property type="nucleotide sequence ID" value="NC_015589.1"/>
</dbReference>
<dbReference type="STRING" id="696281.Desru_3389"/>
<dbReference type="KEGG" id="dru:Desru_3389"/>
<dbReference type="OrthoDB" id="3176754at2"/>
<reference evidence="1 2" key="2">
    <citation type="journal article" date="2012" name="Stand. Genomic Sci.">
        <title>Complete genome sequence of the sulfate-reducing firmicute Desulfotomaculum ruminis type strain (DL(T)).</title>
        <authorList>
            <person name="Spring S."/>
            <person name="Visser M."/>
            <person name="Lu M."/>
            <person name="Copeland A."/>
            <person name="Lapidus A."/>
            <person name="Lucas S."/>
            <person name="Cheng J.F."/>
            <person name="Han C."/>
            <person name="Tapia R."/>
            <person name="Goodwin L.A."/>
            <person name="Pitluck S."/>
            <person name="Ivanova N."/>
            <person name="Land M."/>
            <person name="Hauser L."/>
            <person name="Larimer F."/>
            <person name="Rohde M."/>
            <person name="Goker M."/>
            <person name="Detter J.C."/>
            <person name="Kyrpides N.C."/>
            <person name="Woyke T."/>
            <person name="Schaap P.J."/>
            <person name="Plugge C.M."/>
            <person name="Muyzer G."/>
            <person name="Kuever J."/>
            <person name="Pereira I.A."/>
            <person name="Parshina S.N."/>
            <person name="Bernier-Latmani R."/>
            <person name="Stams A.J."/>
            <person name="Klenk H.P."/>
        </authorList>
    </citation>
    <scope>NUCLEOTIDE SEQUENCE [LARGE SCALE GENOMIC DNA]</scope>
    <source>
        <strain evidence="2">ATCC 23193 / DSM 2154 / NCIB 8452 / DL</strain>
    </source>
</reference>
<evidence type="ECO:0000313" key="2">
    <source>
        <dbReference type="Proteomes" id="UP000009234"/>
    </source>
</evidence>
<dbReference type="EMBL" id="CP002780">
    <property type="protein sequence ID" value="AEG61593.1"/>
    <property type="molecule type" value="Genomic_DNA"/>
</dbReference>
<organism evidence="1 2">
    <name type="scientific">Desulforamulus ruminis (strain ATCC 23193 / DSM 2154 / NCIMB 8452 / DL)</name>
    <name type="common">Desulfotomaculum ruminis</name>
    <dbReference type="NCBI Taxonomy" id="696281"/>
    <lineage>
        <taxon>Bacteria</taxon>
        <taxon>Bacillati</taxon>
        <taxon>Bacillota</taxon>
        <taxon>Clostridia</taxon>
        <taxon>Eubacteriales</taxon>
        <taxon>Peptococcaceae</taxon>
        <taxon>Desulforamulus</taxon>
    </lineage>
</organism>
<keyword evidence="2" id="KW-1185">Reference proteome</keyword>
<accession>F6DKW1</accession>
<protein>
    <recommendedName>
        <fullName evidence="3">Peptidase U32</fullName>
    </recommendedName>
</protein>
<name>F6DKW1_DESRL</name>
<dbReference type="AlphaFoldDB" id="F6DKW1"/>
<dbReference type="HOGENOM" id="CLU_079847_0_0_9"/>
<reference evidence="2" key="1">
    <citation type="submission" date="2011-05" db="EMBL/GenBank/DDBJ databases">
        <title>Complete sequence of Desulfotomaculum ruminis DSM 2154.</title>
        <authorList>
            <person name="Lucas S."/>
            <person name="Copeland A."/>
            <person name="Lapidus A."/>
            <person name="Cheng J.-F."/>
            <person name="Goodwin L."/>
            <person name="Pitluck S."/>
            <person name="Lu M."/>
            <person name="Detter J.C."/>
            <person name="Han C."/>
            <person name="Tapia R."/>
            <person name="Land M."/>
            <person name="Hauser L."/>
            <person name="Kyrpides N."/>
            <person name="Ivanova N."/>
            <person name="Mikhailova N."/>
            <person name="Pagani I."/>
            <person name="Stams A.J.M."/>
            <person name="Plugge C.M."/>
            <person name="Muyzer G."/>
            <person name="Kuever J."/>
            <person name="Parshina S.N."/>
            <person name="Ivanova A.E."/>
            <person name="Nazina T.N."/>
            <person name="Brambilla E."/>
            <person name="Spring S."/>
            <person name="Klenk H.-P."/>
            <person name="Woyke T."/>
        </authorList>
    </citation>
    <scope>NUCLEOTIDE SEQUENCE [LARGE SCALE GENOMIC DNA]</scope>
    <source>
        <strain evidence="2">ATCC 23193 / DSM 2154 / NCIB 8452 / DL</strain>
    </source>
</reference>
<dbReference type="eggNOG" id="COG0826">
    <property type="taxonomic scope" value="Bacteria"/>
</dbReference>
<proteinExistence type="predicted"/>
<evidence type="ECO:0008006" key="3">
    <source>
        <dbReference type="Google" id="ProtNLM"/>
    </source>
</evidence>